<dbReference type="PANTHER" id="PTHR10000">
    <property type="entry name" value="PHOSPHOSERINE PHOSPHATASE"/>
    <property type="match status" value="1"/>
</dbReference>
<evidence type="ECO:0000313" key="1">
    <source>
        <dbReference type="EMBL" id="MBM7642957.1"/>
    </source>
</evidence>
<accession>A0ABS2PSE0</accession>
<sequence length="225" mass="25050">MMIKLIATDMDGTFLDDNGHFDHERFERLLNRLDERGIHFVVATGNQVSRMQHVLGDLADRVSYVAGNGSHLVLDGQTHALKEIPLDELQSFFTYFEDKFADYHIVISSPQETYMLEAAWTRDNLADQASLDYYNKSFPGVELVADSAAIPLKNINKITLKVPMAEFDQLMAFGDGENDLSMLALAEYSYAMDNASPVVKAAAKNLAPSNNDQGVMQVIEAYFGA</sequence>
<evidence type="ECO:0000313" key="2">
    <source>
        <dbReference type="Proteomes" id="UP000697472"/>
    </source>
</evidence>
<dbReference type="InterPro" id="IPR006379">
    <property type="entry name" value="HAD-SF_hydro_IIB"/>
</dbReference>
<dbReference type="InterPro" id="IPR023214">
    <property type="entry name" value="HAD_sf"/>
</dbReference>
<dbReference type="NCBIfam" id="TIGR01484">
    <property type="entry name" value="HAD-SF-IIB"/>
    <property type="match status" value="1"/>
</dbReference>
<dbReference type="CDD" id="cd07518">
    <property type="entry name" value="HAD_YbiV-Like"/>
    <property type="match status" value="1"/>
</dbReference>
<protein>
    <submittedName>
        <fullName evidence="1">HAD superfamily hydrolase (TIGR01484 family)</fullName>
    </submittedName>
</protein>
<keyword evidence="1" id="KW-0378">Hydrolase</keyword>
<dbReference type="RefSeq" id="WP_239548897.1">
    <property type="nucleotide sequence ID" value="NZ_JAFBEH010000023.1"/>
</dbReference>
<comment type="caution">
    <text evidence="1">The sequence shown here is derived from an EMBL/GenBank/DDBJ whole genome shotgun (WGS) entry which is preliminary data.</text>
</comment>
<name>A0ABS2PSE0_9STRE</name>
<gene>
    <name evidence="1" type="ORF">JOC28_001257</name>
</gene>
<dbReference type="GO" id="GO:0016787">
    <property type="term" value="F:hydrolase activity"/>
    <property type="evidence" value="ECO:0007669"/>
    <property type="project" value="UniProtKB-KW"/>
</dbReference>
<dbReference type="EMBL" id="JAFBEH010000023">
    <property type="protein sequence ID" value="MBM7642957.1"/>
    <property type="molecule type" value="Genomic_DNA"/>
</dbReference>
<organism evidence="1 2">
    <name type="scientific">Streptococcus loxodontisalivarius</name>
    <dbReference type="NCBI Taxonomy" id="1349415"/>
    <lineage>
        <taxon>Bacteria</taxon>
        <taxon>Bacillati</taxon>
        <taxon>Bacillota</taxon>
        <taxon>Bacilli</taxon>
        <taxon>Lactobacillales</taxon>
        <taxon>Streptococcaceae</taxon>
        <taxon>Streptococcus</taxon>
    </lineage>
</organism>
<dbReference type="Pfam" id="PF08282">
    <property type="entry name" value="Hydrolase_3"/>
    <property type="match status" value="1"/>
</dbReference>
<dbReference type="InterPro" id="IPR036412">
    <property type="entry name" value="HAD-like_sf"/>
</dbReference>
<dbReference type="PANTHER" id="PTHR10000:SF53">
    <property type="entry name" value="5-AMINO-6-(5-PHOSPHO-D-RIBITYLAMINO)URACIL PHOSPHATASE YBJI-RELATED"/>
    <property type="match status" value="1"/>
</dbReference>
<dbReference type="Proteomes" id="UP000697472">
    <property type="component" value="Unassembled WGS sequence"/>
</dbReference>
<dbReference type="Gene3D" id="3.40.50.1000">
    <property type="entry name" value="HAD superfamily/HAD-like"/>
    <property type="match status" value="2"/>
</dbReference>
<proteinExistence type="predicted"/>
<dbReference type="SUPFAM" id="SSF56784">
    <property type="entry name" value="HAD-like"/>
    <property type="match status" value="1"/>
</dbReference>
<keyword evidence="2" id="KW-1185">Reference proteome</keyword>
<dbReference type="PROSITE" id="PS01229">
    <property type="entry name" value="COF_2"/>
    <property type="match status" value="1"/>
</dbReference>
<reference evidence="1 2" key="1">
    <citation type="submission" date="2021-01" db="EMBL/GenBank/DDBJ databases">
        <title>Genomic Encyclopedia of Type Strains, Phase IV (KMG-IV): sequencing the most valuable type-strain genomes for metagenomic binning, comparative biology and taxonomic classification.</title>
        <authorList>
            <person name="Goeker M."/>
        </authorList>
    </citation>
    <scope>NUCLEOTIDE SEQUENCE [LARGE SCALE GENOMIC DNA]</scope>
    <source>
        <strain evidence="1 2">DSM 27382</strain>
    </source>
</reference>